<dbReference type="EMBL" id="MOEN01000034">
    <property type="protein sequence ID" value="OMH40001.1"/>
    <property type="molecule type" value="Genomic_DNA"/>
</dbReference>
<dbReference type="PANTHER" id="PTHR41771:SF1">
    <property type="entry name" value="MEMBRANE PROTEIN"/>
    <property type="match status" value="1"/>
</dbReference>
<keyword evidence="1" id="KW-1133">Transmembrane helix</keyword>
<evidence type="ECO:0000313" key="2">
    <source>
        <dbReference type="EMBL" id="OMH40001.1"/>
    </source>
</evidence>
<sequence length="157" mass="16938">MVYTKLLTQPGAVMPFSEPLLYSGFGRLDLTGIYIVSIFLSASGAAMDIAMDIAASIDEIARRNPSLSRIQLMISGIRIGRSVVGTMVTTLLLAYCGGYITLLMYFMAEGVPLDTMFNVIYISADVIKTLTGSFGLILTAPFTAFIGAYLLKNREGV</sequence>
<gene>
    <name evidence="2" type="ORF">BLW93_07620</name>
</gene>
<evidence type="ECO:0000313" key="3">
    <source>
        <dbReference type="Proteomes" id="UP000187408"/>
    </source>
</evidence>
<reference evidence="2 3" key="1">
    <citation type="submission" date="2016-10" db="EMBL/GenBank/DDBJ databases">
        <title>Genome sequence of a sulfur-reducing bacterium Desulfurobacterium indicum K6013.</title>
        <authorList>
            <person name="Cao J."/>
            <person name="Shao Z."/>
            <person name="Alain K."/>
            <person name="Jebbar M."/>
        </authorList>
    </citation>
    <scope>NUCLEOTIDE SEQUENCE [LARGE SCALE GENOMIC DNA]</scope>
    <source>
        <strain evidence="2 3">K6013</strain>
    </source>
</reference>
<dbReference type="AlphaFoldDB" id="A0A1R1MJM2"/>
<proteinExistence type="predicted"/>
<feature type="transmembrane region" description="Helical" evidence="1">
    <location>
        <begin position="126"/>
        <end position="151"/>
    </location>
</feature>
<protein>
    <recommendedName>
        <fullName evidence="4">YibE/F family protein</fullName>
    </recommendedName>
</protein>
<accession>A0A1R1MJM2</accession>
<organism evidence="2 3">
    <name type="scientific">Desulfurobacterium indicum</name>
    <dbReference type="NCBI Taxonomy" id="1914305"/>
    <lineage>
        <taxon>Bacteria</taxon>
        <taxon>Pseudomonadati</taxon>
        <taxon>Aquificota</taxon>
        <taxon>Aquificia</taxon>
        <taxon>Desulfurobacteriales</taxon>
        <taxon>Desulfurobacteriaceae</taxon>
        <taxon>Desulfurobacterium</taxon>
    </lineage>
</organism>
<keyword evidence="1" id="KW-0472">Membrane</keyword>
<dbReference type="OrthoDB" id="5753718at2"/>
<keyword evidence="1" id="KW-0812">Transmembrane</keyword>
<comment type="caution">
    <text evidence="2">The sequence shown here is derived from an EMBL/GenBank/DDBJ whole genome shotgun (WGS) entry which is preliminary data.</text>
</comment>
<dbReference type="Proteomes" id="UP000187408">
    <property type="component" value="Unassembled WGS sequence"/>
</dbReference>
<keyword evidence="3" id="KW-1185">Reference proteome</keyword>
<dbReference type="Pfam" id="PF07907">
    <property type="entry name" value="YibE_F"/>
    <property type="match status" value="1"/>
</dbReference>
<evidence type="ECO:0000256" key="1">
    <source>
        <dbReference type="SAM" id="Phobius"/>
    </source>
</evidence>
<dbReference type="PANTHER" id="PTHR41771">
    <property type="entry name" value="MEMBRANE PROTEIN-RELATED"/>
    <property type="match status" value="1"/>
</dbReference>
<evidence type="ECO:0008006" key="4">
    <source>
        <dbReference type="Google" id="ProtNLM"/>
    </source>
</evidence>
<feature type="transmembrane region" description="Helical" evidence="1">
    <location>
        <begin position="82"/>
        <end position="106"/>
    </location>
</feature>
<dbReference type="InterPro" id="IPR012507">
    <property type="entry name" value="YibE_F"/>
</dbReference>
<name>A0A1R1MJM2_9BACT</name>